<evidence type="ECO:0000313" key="2">
    <source>
        <dbReference type="Proteomes" id="UP001139646"/>
    </source>
</evidence>
<name>A0ABS9X5G3_9GAMM</name>
<gene>
    <name evidence="1" type="ORF">L3081_21325</name>
</gene>
<proteinExistence type="predicted"/>
<sequence>MIFITTGTQFPFERLLKIMDEWAQENSETEVIAQVGLTEFKSKFIESYDYLTPVIYESYVKKANVLVGHLW</sequence>
<dbReference type="RefSeq" id="WP_242288350.1">
    <property type="nucleotide sequence ID" value="NZ_JAKKSL010000005.1"/>
</dbReference>
<organism evidence="1 2">
    <name type="scientific">Colwellia maritima</name>
    <dbReference type="NCBI Taxonomy" id="2912588"/>
    <lineage>
        <taxon>Bacteria</taxon>
        <taxon>Pseudomonadati</taxon>
        <taxon>Pseudomonadota</taxon>
        <taxon>Gammaproteobacteria</taxon>
        <taxon>Alteromonadales</taxon>
        <taxon>Colwelliaceae</taxon>
        <taxon>Colwellia</taxon>
    </lineage>
</organism>
<evidence type="ECO:0000313" key="1">
    <source>
        <dbReference type="EMBL" id="MCI2285469.1"/>
    </source>
</evidence>
<keyword evidence="2" id="KW-1185">Reference proteome</keyword>
<reference evidence="1" key="1">
    <citation type="submission" date="2022-01" db="EMBL/GenBank/DDBJ databases">
        <title>Colwellia maritima, isolated from seawater.</title>
        <authorList>
            <person name="Kristyanto S."/>
            <person name="Jung J."/>
            <person name="Jeon C.O."/>
        </authorList>
    </citation>
    <scope>NUCLEOTIDE SEQUENCE</scope>
    <source>
        <strain evidence="1">MSW7</strain>
    </source>
</reference>
<dbReference type="Proteomes" id="UP001139646">
    <property type="component" value="Unassembled WGS sequence"/>
</dbReference>
<comment type="caution">
    <text evidence="1">The sequence shown here is derived from an EMBL/GenBank/DDBJ whole genome shotgun (WGS) entry which is preliminary data.</text>
</comment>
<accession>A0ABS9X5G3</accession>
<dbReference type="EMBL" id="JAKKSL010000005">
    <property type="protein sequence ID" value="MCI2285469.1"/>
    <property type="molecule type" value="Genomic_DNA"/>
</dbReference>
<protein>
    <submittedName>
        <fullName evidence="1">Uncharacterized protein</fullName>
    </submittedName>
</protein>